<dbReference type="EMBL" id="BLAD01000114">
    <property type="protein sequence ID" value="GES05822.1"/>
    <property type="molecule type" value="Genomic_DNA"/>
</dbReference>
<sequence>MEMKLELVPIPVLDVDRAKEFYSEKLGFTVDLDQRFGESFRVVQLTPPGSACSICIGVGVVDTKPGSVQGLHLVVSDIHAARAELLGRGVDIAEVEDMGAPGKPTVPTRTPRIPTATGGHCRNCRTDDGGRGTLRSGKS</sequence>
<name>A0A5M3WCN4_9ACTN</name>
<feature type="region of interest" description="Disordered" evidence="1">
    <location>
        <begin position="97"/>
        <end position="139"/>
    </location>
</feature>
<evidence type="ECO:0000256" key="1">
    <source>
        <dbReference type="SAM" id="MobiDB-lite"/>
    </source>
</evidence>
<evidence type="ECO:0000259" key="2">
    <source>
        <dbReference type="Pfam" id="PF22677"/>
    </source>
</evidence>
<dbReference type="InterPro" id="IPR029068">
    <property type="entry name" value="Glyas_Bleomycin-R_OHBP_Dase"/>
</dbReference>
<feature type="compositionally biased region" description="Low complexity" evidence="1">
    <location>
        <begin position="105"/>
        <end position="117"/>
    </location>
</feature>
<dbReference type="Gene3D" id="3.10.180.10">
    <property type="entry name" value="2,3-Dihydroxybiphenyl 1,2-Dioxygenase, domain 1"/>
    <property type="match status" value="1"/>
</dbReference>
<dbReference type="InterPro" id="IPR053863">
    <property type="entry name" value="Glyoxy/Ble-like_N"/>
</dbReference>
<proteinExistence type="predicted"/>
<accession>A0A5M3WCN4</accession>
<dbReference type="Pfam" id="PF22677">
    <property type="entry name" value="Ble-like_N"/>
    <property type="match status" value="1"/>
</dbReference>
<reference evidence="3 4" key="1">
    <citation type="submission" date="2019-10" db="EMBL/GenBank/DDBJ databases">
        <title>Whole genome shotgun sequence of Acrocarpospora corrugata NBRC 13972.</title>
        <authorList>
            <person name="Ichikawa N."/>
            <person name="Kimura A."/>
            <person name="Kitahashi Y."/>
            <person name="Komaki H."/>
            <person name="Oguchi A."/>
        </authorList>
    </citation>
    <scope>NUCLEOTIDE SEQUENCE [LARGE SCALE GENOMIC DNA]</scope>
    <source>
        <strain evidence="3 4">NBRC 13972</strain>
    </source>
</reference>
<dbReference type="AlphaFoldDB" id="A0A5M3WCN4"/>
<dbReference type="SUPFAM" id="SSF54593">
    <property type="entry name" value="Glyoxalase/Bleomycin resistance protein/Dihydroxybiphenyl dioxygenase"/>
    <property type="match status" value="1"/>
</dbReference>
<keyword evidence="4" id="KW-1185">Reference proteome</keyword>
<evidence type="ECO:0000313" key="3">
    <source>
        <dbReference type="EMBL" id="GES05822.1"/>
    </source>
</evidence>
<feature type="domain" description="Glyoxalase/Bleomycin resistance-like N-terminal" evidence="2">
    <location>
        <begin position="10"/>
        <end position="32"/>
    </location>
</feature>
<gene>
    <name evidence="3" type="ORF">Acor_78910</name>
</gene>
<comment type="caution">
    <text evidence="3">The sequence shown here is derived from an EMBL/GenBank/DDBJ whole genome shotgun (WGS) entry which is preliminary data.</text>
</comment>
<evidence type="ECO:0000313" key="4">
    <source>
        <dbReference type="Proteomes" id="UP000334990"/>
    </source>
</evidence>
<organism evidence="3 4">
    <name type="scientific">Acrocarpospora corrugata</name>
    <dbReference type="NCBI Taxonomy" id="35763"/>
    <lineage>
        <taxon>Bacteria</taxon>
        <taxon>Bacillati</taxon>
        <taxon>Actinomycetota</taxon>
        <taxon>Actinomycetes</taxon>
        <taxon>Streptosporangiales</taxon>
        <taxon>Streptosporangiaceae</taxon>
        <taxon>Acrocarpospora</taxon>
    </lineage>
</organism>
<protein>
    <recommendedName>
        <fullName evidence="2">Glyoxalase/Bleomycin resistance-like N-terminal domain-containing protein</fullName>
    </recommendedName>
</protein>
<dbReference type="Proteomes" id="UP000334990">
    <property type="component" value="Unassembled WGS sequence"/>
</dbReference>